<organism evidence="9 10">
    <name type="scientific">Candidatus Phycosocius bacilliformis</name>
    <dbReference type="NCBI Taxonomy" id="1445552"/>
    <lineage>
        <taxon>Bacteria</taxon>
        <taxon>Pseudomonadati</taxon>
        <taxon>Pseudomonadota</taxon>
        <taxon>Alphaproteobacteria</taxon>
        <taxon>Caulobacterales</taxon>
        <taxon>Caulobacterales incertae sedis</taxon>
        <taxon>Candidatus Phycosocius</taxon>
    </lineage>
</organism>
<proteinExistence type="inferred from homology"/>
<dbReference type="RefSeq" id="WP_108986252.1">
    <property type="nucleotide sequence ID" value="NZ_BFBR01000013.1"/>
</dbReference>
<dbReference type="AlphaFoldDB" id="A0A2P2EE79"/>
<reference evidence="9 10" key="1">
    <citation type="journal article" date="2018" name="Genome Announc.">
        <title>Draft Genome Sequence of "Candidatus Phycosocius bacilliformis," an Alphaproteobacterial Ectosymbiont of the Hydrocarbon-Producing Green Alga Botryococcus braunii.</title>
        <authorList>
            <person name="Tanabe Y."/>
            <person name="Yamaguchi H."/>
            <person name="Watanabe M.M."/>
        </authorList>
    </citation>
    <scope>NUCLEOTIDE SEQUENCE [LARGE SCALE GENOMIC DNA]</scope>
    <source>
        <strain evidence="9 10">BOTRYCO-2</strain>
    </source>
</reference>
<keyword evidence="6 7" id="KW-0012">Acyltransferase</keyword>
<evidence type="ECO:0000256" key="2">
    <source>
        <dbReference type="ARBA" id="ARBA00022556"/>
    </source>
</evidence>
<dbReference type="Gene3D" id="2.160.10.10">
    <property type="entry name" value="Hexapeptide repeat proteins"/>
    <property type="match status" value="1"/>
</dbReference>
<evidence type="ECO:0000256" key="6">
    <source>
        <dbReference type="ARBA" id="ARBA00023315"/>
    </source>
</evidence>
<evidence type="ECO:0000259" key="8">
    <source>
        <dbReference type="Pfam" id="PF04613"/>
    </source>
</evidence>
<comment type="function">
    <text evidence="7">Catalyzes the N-acylation of UDP-3-O-acylglucosamine using 3-hydroxyacyl-ACP as the acyl donor. Is involved in the biosynthesis of lipid A, a phosphorylated glycolipid that anchors the lipopolysaccharide to the outer membrane of the cell.</text>
</comment>
<dbReference type="InterPro" id="IPR018357">
    <property type="entry name" value="Hexapep_transf_CS"/>
</dbReference>
<dbReference type="GO" id="GO:0016410">
    <property type="term" value="F:N-acyltransferase activity"/>
    <property type="evidence" value="ECO:0007669"/>
    <property type="project" value="InterPro"/>
</dbReference>
<dbReference type="EMBL" id="BFBR01000013">
    <property type="protein sequence ID" value="GBF59362.1"/>
    <property type="molecule type" value="Genomic_DNA"/>
</dbReference>
<dbReference type="GO" id="GO:0016020">
    <property type="term" value="C:membrane"/>
    <property type="evidence" value="ECO:0007669"/>
    <property type="project" value="GOC"/>
</dbReference>
<comment type="caution">
    <text evidence="9">The sequence shown here is derived from an EMBL/GenBank/DDBJ whole genome shotgun (WGS) entry which is preliminary data.</text>
</comment>
<feature type="domain" description="UDP-3-O-[3-hydroxymyristoyl] glucosamine N-acyltransferase non-repeat region" evidence="8">
    <location>
        <begin position="33"/>
        <end position="101"/>
    </location>
</feature>
<dbReference type="Pfam" id="PF14602">
    <property type="entry name" value="Hexapep_2"/>
    <property type="match status" value="1"/>
</dbReference>
<accession>A0A2P2EE79</accession>
<dbReference type="NCBIfam" id="TIGR01853">
    <property type="entry name" value="lipid_A_lpxD"/>
    <property type="match status" value="1"/>
</dbReference>
<keyword evidence="4 7" id="KW-0677">Repeat</keyword>
<dbReference type="OrthoDB" id="9784739at2"/>
<dbReference type="Pfam" id="PF04613">
    <property type="entry name" value="LpxD"/>
    <property type="match status" value="1"/>
</dbReference>
<keyword evidence="1 7" id="KW-0444">Lipid biosynthesis</keyword>
<keyword evidence="10" id="KW-1185">Reference proteome</keyword>
<evidence type="ECO:0000256" key="4">
    <source>
        <dbReference type="ARBA" id="ARBA00022737"/>
    </source>
</evidence>
<dbReference type="SUPFAM" id="SSF51161">
    <property type="entry name" value="Trimeric LpxA-like enzymes"/>
    <property type="match status" value="1"/>
</dbReference>
<dbReference type="Proteomes" id="UP000245086">
    <property type="component" value="Unassembled WGS sequence"/>
</dbReference>
<dbReference type="CDD" id="cd03352">
    <property type="entry name" value="LbH_LpxD"/>
    <property type="match status" value="1"/>
</dbReference>
<protein>
    <recommendedName>
        <fullName evidence="7">UDP-3-O-acylglucosamine N-acyltransferase</fullName>
        <ecNumber evidence="7">2.3.1.191</ecNumber>
    </recommendedName>
</protein>
<evidence type="ECO:0000313" key="10">
    <source>
        <dbReference type="Proteomes" id="UP000245086"/>
    </source>
</evidence>
<name>A0A2P2EE79_9PROT</name>
<sequence>MIDPRFYRLLGPKSLRDMAHLVGAPCPDGYDPDLIVTACAPLHEAGPQDLAFCQSPPKGGGSIVTQAGACLVQADHAGLLPHEVAPLVVKEPRAVFAKAAQGLVARRDFDPNGAAIPASVKLEDRIVLGRGVVLGEDVEIGSGTTIGPNTVIGPGVAIGRDCRIGANVTLYCALIGDRVTISSGSVVGEAGFGVAPTAHGPIDVPQLGRVILQDEVSIGSLCAVDRGAFGDTVMGIGCKIDNFTQIAHNCQLGRGVVIAAFGGISGSCEIGDNVMMGGRVGLGDHIQIGAGVVIAAGSGVLSSIPAGESWGGYPARPLRQWMKESVLLKKMATTKNETSSKSGA</sequence>
<dbReference type="PANTHER" id="PTHR43378">
    <property type="entry name" value="UDP-3-O-ACYLGLUCOSAMINE N-ACYLTRANSFERASE"/>
    <property type="match status" value="1"/>
</dbReference>
<dbReference type="InterPro" id="IPR011004">
    <property type="entry name" value="Trimer_LpxA-like_sf"/>
</dbReference>
<comment type="catalytic activity">
    <reaction evidence="7">
        <text>a UDP-3-O-[(3R)-3-hydroxyacyl]-alpha-D-glucosamine + a (3R)-hydroxyacyl-[ACP] = a UDP-2-N,3-O-bis[(3R)-3-hydroxyacyl]-alpha-D-glucosamine + holo-[ACP] + H(+)</text>
        <dbReference type="Rhea" id="RHEA:53836"/>
        <dbReference type="Rhea" id="RHEA-COMP:9685"/>
        <dbReference type="Rhea" id="RHEA-COMP:9945"/>
        <dbReference type="ChEBI" id="CHEBI:15378"/>
        <dbReference type="ChEBI" id="CHEBI:64479"/>
        <dbReference type="ChEBI" id="CHEBI:78827"/>
        <dbReference type="ChEBI" id="CHEBI:137740"/>
        <dbReference type="ChEBI" id="CHEBI:137748"/>
        <dbReference type="EC" id="2.3.1.191"/>
    </reaction>
</comment>
<keyword evidence="2 7" id="KW-0441">Lipid A biosynthesis</keyword>
<feature type="active site" description="Proton acceptor" evidence="7">
    <location>
        <position position="248"/>
    </location>
</feature>
<dbReference type="GO" id="GO:0009245">
    <property type="term" value="P:lipid A biosynthetic process"/>
    <property type="evidence" value="ECO:0007669"/>
    <property type="project" value="UniProtKB-UniRule"/>
</dbReference>
<dbReference type="GO" id="GO:0103118">
    <property type="term" value="F:UDP-3-O-[(3R)-3-hydroxyacyl]-glucosamine N-acyltransferase activity"/>
    <property type="evidence" value="ECO:0007669"/>
    <property type="project" value="UniProtKB-EC"/>
</dbReference>
<keyword evidence="3 7" id="KW-0808">Transferase</keyword>
<comment type="subunit">
    <text evidence="7">Homotrimer.</text>
</comment>
<dbReference type="InterPro" id="IPR001451">
    <property type="entry name" value="Hexapep"/>
</dbReference>
<dbReference type="Pfam" id="PF00132">
    <property type="entry name" value="Hexapep"/>
    <property type="match status" value="2"/>
</dbReference>
<dbReference type="HAMAP" id="MF_00523">
    <property type="entry name" value="LpxD"/>
    <property type="match status" value="1"/>
</dbReference>
<dbReference type="InterPro" id="IPR007691">
    <property type="entry name" value="LpxD"/>
</dbReference>
<evidence type="ECO:0000313" key="9">
    <source>
        <dbReference type="EMBL" id="GBF59362.1"/>
    </source>
</evidence>
<evidence type="ECO:0000256" key="1">
    <source>
        <dbReference type="ARBA" id="ARBA00022516"/>
    </source>
</evidence>
<comment type="similarity">
    <text evidence="7">Belongs to the transferase hexapeptide repeat family. LpxD subfamily.</text>
</comment>
<gene>
    <name evidence="7 9" type="primary">lpxD</name>
    <name evidence="9" type="ORF">PbB2_03058</name>
</gene>
<dbReference type="Gene3D" id="3.40.1390.10">
    <property type="entry name" value="MurE/MurF, N-terminal domain"/>
    <property type="match status" value="1"/>
</dbReference>
<dbReference type="PANTHER" id="PTHR43378:SF2">
    <property type="entry name" value="UDP-3-O-ACYLGLUCOSAMINE N-ACYLTRANSFERASE 1, MITOCHONDRIAL-RELATED"/>
    <property type="match status" value="1"/>
</dbReference>
<evidence type="ECO:0000256" key="5">
    <source>
        <dbReference type="ARBA" id="ARBA00023098"/>
    </source>
</evidence>
<dbReference type="EC" id="2.3.1.191" evidence="7"/>
<evidence type="ECO:0000256" key="3">
    <source>
        <dbReference type="ARBA" id="ARBA00022679"/>
    </source>
</evidence>
<evidence type="ECO:0000256" key="7">
    <source>
        <dbReference type="HAMAP-Rule" id="MF_00523"/>
    </source>
</evidence>
<dbReference type="NCBIfam" id="NF002060">
    <property type="entry name" value="PRK00892.1"/>
    <property type="match status" value="1"/>
</dbReference>
<dbReference type="UniPathway" id="UPA00973"/>
<comment type="pathway">
    <text evidence="7">Bacterial outer membrane biogenesis; LPS lipid A biosynthesis.</text>
</comment>
<dbReference type="PROSITE" id="PS00101">
    <property type="entry name" value="HEXAPEP_TRANSFERASES"/>
    <property type="match status" value="1"/>
</dbReference>
<keyword evidence="5 7" id="KW-0443">Lipid metabolism</keyword>
<dbReference type="InterPro" id="IPR020573">
    <property type="entry name" value="UDP_GlcNAc_AcTrfase_non-rep"/>
</dbReference>